<keyword evidence="3" id="KW-1185">Reference proteome</keyword>
<dbReference type="InterPro" id="IPR003593">
    <property type="entry name" value="AAA+_ATPase"/>
</dbReference>
<feature type="domain" description="AAA+ ATPase" evidence="1">
    <location>
        <begin position="34"/>
        <end position="159"/>
    </location>
</feature>
<dbReference type="OrthoDB" id="7344521at2"/>
<dbReference type="RefSeq" id="WP_048600188.1">
    <property type="nucleotide sequence ID" value="NZ_CVPC01000045.1"/>
</dbReference>
<dbReference type="GO" id="GO:0005524">
    <property type="term" value="F:ATP binding"/>
    <property type="evidence" value="ECO:0007669"/>
    <property type="project" value="InterPro"/>
</dbReference>
<dbReference type="GO" id="GO:0006261">
    <property type="term" value="P:DNA-templated DNA replication"/>
    <property type="evidence" value="ECO:0007669"/>
    <property type="project" value="TreeGrafter"/>
</dbReference>
<dbReference type="SMART" id="SM00382">
    <property type="entry name" value="AAA"/>
    <property type="match status" value="1"/>
</dbReference>
<dbReference type="STRING" id="282199.GCA_001049735_02872"/>
<dbReference type="InterPro" id="IPR050238">
    <property type="entry name" value="DNA_Rep/Repair_Clamp_Loader"/>
</dbReference>
<dbReference type="Pfam" id="PF00004">
    <property type="entry name" value="AAA"/>
    <property type="match status" value="1"/>
</dbReference>
<dbReference type="AlphaFoldDB" id="A0A0U1NPY1"/>
<reference evidence="2 3" key="1">
    <citation type="submission" date="2015-04" db="EMBL/GenBank/DDBJ databases">
        <authorList>
            <person name="Syromyatnikov M.Y."/>
            <person name="Popov V.N."/>
        </authorList>
    </citation>
    <scope>NUCLEOTIDE SEQUENCE [LARGE SCALE GENOMIC DNA]</scope>
    <source>
        <strain evidence="2 3">CECT 5292</strain>
    </source>
</reference>
<gene>
    <name evidence="2" type="ORF">NIG5292_02873</name>
</gene>
<proteinExistence type="predicted"/>
<evidence type="ECO:0000313" key="3">
    <source>
        <dbReference type="Proteomes" id="UP000048949"/>
    </source>
</evidence>
<organism evidence="2 3">
    <name type="scientific">Nereida ignava</name>
    <dbReference type="NCBI Taxonomy" id="282199"/>
    <lineage>
        <taxon>Bacteria</taxon>
        <taxon>Pseudomonadati</taxon>
        <taxon>Pseudomonadota</taxon>
        <taxon>Alphaproteobacteria</taxon>
        <taxon>Rhodobacterales</taxon>
        <taxon>Roseobacteraceae</taxon>
        <taxon>Nereida</taxon>
    </lineage>
</organism>
<dbReference type="GO" id="GO:0003689">
    <property type="term" value="F:DNA clamp loader activity"/>
    <property type="evidence" value="ECO:0007669"/>
    <property type="project" value="TreeGrafter"/>
</dbReference>
<dbReference type="Gene3D" id="3.40.50.300">
    <property type="entry name" value="P-loop containing nucleotide triphosphate hydrolases"/>
    <property type="match status" value="1"/>
</dbReference>
<dbReference type="Proteomes" id="UP000048949">
    <property type="component" value="Unassembled WGS sequence"/>
</dbReference>
<dbReference type="GO" id="GO:0006281">
    <property type="term" value="P:DNA repair"/>
    <property type="evidence" value="ECO:0007669"/>
    <property type="project" value="TreeGrafter"/>
</dbReference>
<name>A0A0U1NPY1_9RHOB</name>
<dbReference type="EMBL" id="CVQV01000045">
    <property type="protein sequence ID" value="CRK76805.1"/>
    <property type="molecule type" value="Genomic_DNA"/>
</dbReference>
<sequence length="232" mass="25201">MTFEERHRPKAVQDLVFADPTVAATIMRYATARPSKPLLLYGEPGTGKSEALRLIVEAQFAQAGIASDDFTVNGADAGKGLFDKILNMAQMQMWAPGLPALIIIDEIDEVEDALPGKTRTFIEQHKSVQLLASTNYVKKLKPALQSRMRCVEVQRPLNTDWVPRAQAILAAEGARVTQSGVAQLLQNFSGDARDFIDYMEEQVQAAKQFASAASAQPRSVASILNQASGGTP</sequence>
<dbReference type="CDD" id="cd00009">
    <property type="entry name" value="AAA"/>
    <property type="match status" value="1"/>
</dbReference>
<dbReference type="InterPro" id="IPR027417">
    <property type="entry name" value="P-loop_NTPase"/>
</dbReference>
<dbReference type="PANTHER" id="PTHR11669:SF9">
    <property type="entry name" value="REPLICATION FACTOR C SUBUNIT 5"/>
    <property type="match status" value="1"/>
</dbReference>
<dbReference type="SUPFAM" id="SSF52540">
    <property type="entry name" value="P-loop containing nucleoside triphosphate hydrolases"/>
    <property type="match status" value="1"/>
</dbReference>
<dbReference type="PANTHER" id="PTHR11669">
    <property type="entry name" value="REPLICATION FACTOR C / DNA POLYMERASE III GAMMA-TAU SUBUNIT"/>
    <property type="match status" value="1"/>
</dbReference>
<accession>A0A0U1NPY1</accession>
<evidence type="ECO:0000259" key="1">
    <source>
        <dbReference type="SMART" id="SM00382"/>
    </source>
</evidence>
<evidence type="ECO:0000313" key="2">
    <source>
        <dbReference type="EMBL" id="CRK76805.1"/>
    </source>
</evidence>
<dbReference type="InterPro" id="IPR003959">
    <property type="entry name" value="ATPase_AAA_core"/>
</dbReference>
<protein>
    <submittedName>
        <fullName evidence="2">Clamp loader, small subunit</fullName>
    </submittedName>
</protein>
<dbReference type="GO" id="GO:0016887">
    <property type="term" value="F:ATP hydrolysis activity"/>
    <property type="evidence" value="ECO:0007669"/>
    <property type="project" value="InterPro"/>
</dbReference>